<comment type="caution">
    <text evidence="2">The sequence shown here is derived from an EMBL/GenBank/DDBJ whole genome shotgun (WGS) entry which is preliminary data.</text>
</comment>
<dbReference type="Gene3D" id="3.40.50.300">
    <property type="entry name" value="P-loop containing nucleotide triphosphate hydrolases"/>
    <property type="match status" value="1"/>
</dbReference>
<keyword evidence="3" id="KW-1185">Reference proteome</keyword>
<gene>
    <name evidence="2" type="ORF">H9629_11490</name>
</gene>
<proteinExistence type="predicted"/>
<dbReference type="PANTHER" id="PTHR46844">
    <property type="entry name" value="SLR5058 PROTEIN"/>
    <property type="match status" value="1"/>
</dbReference>
<dbReference type="SUPFAM" id="SSF52540">
    <property type="entry name" value="P-loop containing nucleoside triphosphate hydrolases"/>
    <property type="match status" value="1"/>
</dbReference>
<dbReference type="Proteomes" id="UP000621930">
    <property type="component" value="Unassembled WGS sequence"/>
</dbReference>
<evidence type="ECO:0000259" key="1">
    <source>
        <dbReference type="PROSITE" id="PS50837"/>
    </source>
</evidence>
<sequence length="598" mass="70089">MVDPSLSALFKVINKPLNDLYDFVKKETKFHLEKQKLNDISGKLESKIENIKKVKTIYKGDEAIDLNLFYYPPYINSDKGYIKAETIEDISLKNFVIEGVAGQGKSILLRYLTYREYQGEKRIPIFIELRKLNEKAEILSHIKEAISSWVFSVSDELLNWVLKSGKIVLLLDGFDELKEKDVSNVIKDLESISQQYPQTQIVITSRPDNAIQSSNFFKVLSIRPYDDDEIIGLIRKLVDDDDSFDNLVNALQESPLKVDELLKTPLMVTLFVMTYRAKLIIPDSLSKFYEELFSVLIYKHDRTKPGYQREFKSNLNESELQEWFEILCFISKNENKLIFNSRQDLLECIKKSITKKFPKEDPSALLEDISKNLCLIIRDGNNYSFIHRSIQEFFVASFFKKRPQDLAEQTYKLLDEKGKKYKSEIRFLSEIDSYRYKKYLLKPSLECFFEIYPNLESFKNSLNVSLEEGYDVYHLEADLDNSHETVNYVEATISMVDITQTLDDKHGNYLYHLLYDHLISCREASSAIFINLNNYGVNRFMQTMPILDHEIKINKVSKFFRNENSNLIDNIYKKFEKQLQECKVEIDNQEDQSFLDLI</sequence>
<evidence type="ECO:0000313" key="2">
    <source>
        <dbReference type="EMBL" id="MBD8009952.1"/>
    </source>
</evidence>
<feature type="domain" description="NACHT" evidence="1">
    <location>
        <begin position="93"/>
        <end position="208"/>
    </location>
</feature>
<protein>
    <submittedName>
        <fullName evidence="2">NACHT domain-containing protein</fullName>
    </submittedName>
</protein>
<dbReference type="EMBL" id="JACSPT010000015">
    <property type="protein sequence ID" value="MBD8009952.1"/>
    <property type="molecule type" value="Genomic_DNA"/>
</dbReference>
<dbReference type="RefSeq" id="WP_064095718.1">
    <property type="nucleotide sequence ID" value="NZ_JACSPT010000015.1"/>
</dbReference>
<dbReference type="InterPro" id="IPR027417">
    <property type="entry name" value="P-loop_NTPase"/>
</dbReference>
<dbReference type="InterPro" id="IPR007111">
    <property type="entry name" value="NACHT_NTPase"/>
</dbReference>
<organism evidence="2 3">
    <name type="scientific">Acinetobacter pecorum</name>
    <dbReference type="NCBI Taxonomy" id="2762215"/>
    <lineage>
        <taxon>Bacteria</taxon>
        <taxon>Pseudomonadati</taxon>
        <taxon>Pseudomonadota</taxon>
        <taxon>Gammaproteobacteria</taxon>
        <taxon>Moraxellales</taxon>
        <taxon>Moraxellaceae</taxon>
        <taxon>Acinetobacter</taxon>
    </lineage>
</organism>
<dbReference type="PANTHER" id="PTHR46844:SF1">
    <property type="entry name" value="SLR5058 PROTEIN"/>
    <property type="match status" value="1"/>
</dbReference>
<reference evidence="2 3" key="1">
    <citation type="submission" date="2020-08" db="EMBL/GenBank/DDBJ databases">
        <title>A Genomic Blueprint of the Chicken Gut Microbiome.</title>
        <authorList>
            <person name="Gilroy R."/>
            <person name="Ravi A."/>
            <person name="Getino M."/>
            <person name="Pursley I."/>
            <person name="Horton D.L."/>
            <person name="Alikhan N.-F."/>
            <person name="Baker D."/>
            <person name="Gharbi K."/>
            <person name="Hall N."/>
            <person name="Watson M."/>
            <person name="Adriaenssens E.M."/>
            <person name="Foster-Nyarko E."/>
            <person name="Jarju S."/>
            <person name="Secka A."/>
            <person name="Antonio M."/>
            <person name="Oren A."/>
            <person name="Chaudhuri R."/>
            <person name="La Ragione R.M."/>
            <person name="Hildebrand F."/>
            <person name="Pallen M.J."/>
        </authorList>
    </citation>
    <scope>NUCLEOTIDE SEQUENCE [LARGE SCALE GENOMIC DNA]</scope>
    <source>
        <strain evidence="2 3">Sa1BUA6</strain>
    </source>
</reference>
<name>A0ABR8VYX7_9GAMM</name>
<dbReference type="Pfam" id="PF05729">
    <property type="entry name" value="NACHT"/>
    <property type="match status" value="1"/>
</dbReference>
<evidence type="ECO:0000313" key="3">
    <source>
        <dbReference type="Proteomes" id="UP000621930"/>
    </source>
</evidence>
<dbReference type="PROSITE" id="PS50837">
    <property type="entry name" value="NACHT"/>
    <property type="match status" value="1"/>
</dbReference>
<accession>A0ABR8VYX7</accession>